<dbReference type="AlphaFoldDB" id="X8IT09"/>
<dbReference type="Proteomes" id="UP000022645">
    <property type="component" value="Unassembled WGS sequence"/>
</dbReference>
<organism evidence="1 2">
    <name type="scientific">Mogibacterium timidum ATCC 33093</name>
    <dbReference type="NCBI Taxonomy" id="1401079"/>
    <lineage>
        <taxon>Bacteria</taxon>
        <taxon>Bacillati</taxon>
        <taxon>Bacillota</taxon>
        <taxon>Clostridia</taxon>
        <taxon>Peptostreptococcales</taxon>
        <taxon>Anaerovoracaceae</taxon>
        <taxon>Mogibacterium</taxon>
    </lineage>
</organism>
<proteinExistence type="predicted"/>
<dbReference type="EMBL" id="JALU01000020">
    <property type="protein sequence ID" value="EUC52161.1"/>
    <property type="molecule type" value="Genomic_DNA"/>
</dbReference>
<dbReference type="RefSeq" id="WP_036381213.1">
    <property type="nucleotide sequence ID" value="NZ_JALU01000020.1"/>
</dbReference>
<protein>
    <submittedName>
        <fullName evidence="1">Transcriptional regulator, AraC domain protein</fullName>
    </submittedName>
</protein>
<sequence length="131" mass="15369">MATLYDKNYELPKGCYGLTKPTYIVVTARIRAYPEFKRKIARIDDKSEINLTEDDILAKNCMQAFVDAIEAGTAWISEEYREPIWKYAIKHYEHGVTWEDIAEEYHYSSSHLRLQYVKFVYGVAFELGEII</sequence>
<evidence type="ECO:0000313" key="1">
    <source>
        <dbReference type="EMBL" id="EUC52161.1"/>
    </source>
</evidence>
<accession>X8IT09</accession>
<comment type="caution">
    <text evidence="1">The sequence shown here is derived from an EMBL/GenBank/DDBJ whole genome shotgun (WGS) entry which is preliminary data.</text>
</comment>
<gene>
    <name evidence="1" type="ORF">HMPREF0581_0296</name>
</gene>
<reference evidence="1 2" key="1">
    <citation type="submission" date="2014-01" db="EMBL/GenBank/DDBJ databases">
        <authorList>
            <person name="Durkin A.S."/>
            <person name="McCorrison J."/>
            <person name="Torralba M."/>
            <person name="Gillis M."/>
            <person name="Haft D.H."/>
            <person name="Methe B."/>
            <person name="Sutton G."/>
            <person name="Nelson K.E."/>
        </authorList>
    </citation>
    <scope>NUCLEOTIDE SEQUENCE [LARGE SCALE GENOMIC DNA]</scope>
    <source>
        <strain evidence="1 2">ATCC 33093</strain>
    </source>
</reference>
<name>X8IT09_9FIRM</name>
<evidence type="ECO:0000313" key="2">
    <source>
        <dbReference type="Proteomes" id="UP000022645"/>
    </source>
</evidence>